<accession>A0A1X2GG95</accession>
<feature type="transmembrane region" description="Helical" evidence="1">
    <location>
        <begin position="74"/>
        <end position="99"/>
    </location>
</feature>
<dbReference type="STRING" id="101127.A0A1X2GG95"/>
<feature type="transmembrane region" description="Helical" evidence="1">
    <location>
        <begin position="52"/>
        <end position="68"/>
    </location>
</feature>
<evidence type="ECO:0000313" key="2">
    <source>
        <dbReference type="EMBL" id="ORX53113.1"/>
    </source>
</evidence>
<name>A0A1X2GG95_9FUNG</name>
<keyword evidence="1" id="KW-1133">Transmembrane helix</keyword>
<proteinExistence type="predicted"/>
<comment type="caution">
    <text evidence="2">The sequence shown here is derived from an EMBL/GenBank/DDBJ whole genome shotgun (WGS) entry which is preliminary data.</text>
</comment>
<dbReference type="Proteomes" id="UP000242146">
    <property type="component" value="Unassembled WGS sequence"/>
</dbReference>
<protein>
    <submittedName>
        <fullName evidence="2">Uncharacterized protein</fullName>
    </submittedName>
</protein>
<gene>
    <name evidence="2" type="ORF">DM01DRAFT_1050967</name>
</gene>
<keyword evidence="1" id="KW-0812">Transmembrane</keyword>
<dbReference type="EMBL" id="MCGT01000016">
    <property type="protein sequence ID" value="ORX53113.1"/>
    <property type="molecule type" value="Genomic_DNA"/>
</dbReference>
<evidence type="ECO:0000313" key="3">
    <source>
        <dbReference type="Proteomes" id="UP000242146"/>
    </source>
</evidence>
<dbReference type="AlphaFoldDB" id="A0A1X2GG95"/>
<sequence>MVAFLALYVFVWAALRHDLCGKVMDGAVLVARRLPVLVARCLLGLSSGVLRLSWHVAVVAAFVAVLVVSKAYDLVLVCLSAAVWLCLALLVATIALVWFSKFLLSLVVNVICCLAATQQPAHTTPPPAFAPPPITAPPTAITAPATTAPAALDEADYALRVAAWNANAHLAGIRFALGRVAATLRVEAAERAAIQRIEANMRAAALRANAAPANPVSAPAFAAPAKSMPAAPAKSVSAAPAPVALAVPGFALALPPAAAATTGYWTPSPWDIEDGEGDTPPTRRVASADILATRDIKPLRRRCK</sequence>
<evidence type="ECO:0000256" key="1">
    <source>
        <dbReference type="SAM" id="Phobius"/>
    </source>
</evidence>
<organism evidence="2 3">
    <name type="scientific">Hesseltinella vesiculosa</name>
    <dbReference type="NCBI Taxonomy" id="101127"/>
    <lineage>
        <taxon>Eukaryota</taxon>
        <taxon>Fungi</taxon>
        <taxon>Fungi incertae sedis</taxon>
        <taxon>Mucoromycota</taxon>
        <taxon>Mucoromycotina</taxon>
        <taxon>Mucoromycetes</taxon>
        <taxon>Mucorales</taxon>
        <taxon>Cunninghamellaceae</taxon>
        <taxon>Hesseltinella</taxon>
    </lineage>
</organism>
<reference evidence="2 3" key="1">
    <citation type="submission" date="2016-07" db="EMBL/GenBank/DDBJ databases">
        <title>Pervasive Adenine N6-methylation of Active Genes in Fungi.</title>
        <authorList>
            <consortium name="DOE Joint Genome Institute"/>
            <person name="Mondo S.J."/>
            <person name="Dannebaum R.O."/>
            <person name="Kuo R.C."/>
            <person name="Labutti K."/>
            <person name="Haridas S."/>
            <person name="Kuo A."/>
            <person name="Salamov A."/>
            <person name="Ahrendt S.R."/>
            <person name="Lipzen A."/>
            <person name="Sullivan W."/>
            <person name="Andreopoulos W.B."/>
            <person name="Clum A."/>
            <person name="Lindquist E."/>
            <person name="Daum C."/>
            <person name="Ramamoorthy G.K."/>
            <person name="Gryganskyi A."/>
            <person name="Culley D."/>
            <person name="Magnuson J.K."/>
            <person name="James T.Y."/>
            <person name="O'Malley M.A."/>
            <person name="Stajich J.E."/>
            <person name="Spatafora J.W."/>
            <person name="Visel A."/>
            <person name="Grigoriev I.V."/>
        </authorList>
    </citation>
    <scope>NUCLEOTIDE SEQUENCE [LARGE SCALE GENOMIC DNA]</scope>
    <source>
        <strain evidence="2 3">NRRL 3301</strain>
    </source>
</reference>
<keyword evidence="1" id="KW-0472">Membrane</keyword>
<keyword evidence="3" id="KW-1185">Reference proteome</keyword>